<protein>
    <submittedName>
        <fullName evidence="3">Uncharacterized protein</fullName>
    </submittedName>
</protein>
<dbReference type="EMBL" id="GGMR01000060">
    <property type="protein sequence ID" value="MBY12679.1"/>
    <property type="molecule type" value="Transcribed_RNA"/>
</dbReference>
<dbReference type="AlphaFoldDB" id="A0A2S2N6F3"/>
<feature type="transmembrane region" description="Helical" evidence="2">
    <location>
        <begin position="288"/>
        <end position="307"/>
    </location>
</feature>
<keyword evidence="2" id="KW-0812">Transmembrane</keyword>
<feature type="region of interest" description="Disordered" evidence="1">
    <location>
        <begin position="188"/>
        <end position="243"/>
    </location>
</feature>
<name>A0A2S2N6F3_SCHGA</name>
<feature type="region of interest" description="Disordered" evidence="1">
    <location>
        <begin position="103"/>
        <end position="149"/>
    </location>
</feature>
<gene>
    <name evidence="3" type="ORF">g.5638</name>
</gene>
<proteinExistence type="predicted"/>
<keyword evidence="2" id="KW-1133">Transmembrane helix</keyword>
<feature type="compositionally biased region" description="Basic and acidic residues" evidence="1">
    <location>
        <begin position="217"/>
        <end position="235"/>
    </location>
</feature>
<feature type="compositionally biased region" description="Polar residues" evidence="1">
    <location>
        <begin position="130"/>
        <end position="139"/>
    </location>
</feature>
<evidence type="ECO:0000313" key="3">
    <source>
        <dbReference type="EMBL" id="MBY12679.1"/>
    </source>
</evidence>
<reference evidence="3" key="1">
    <citation type="submission" date="2018-04" db="EMBL/GenBank/DDBJ databases">
        <title>Transcriptome of Schizaphis graminum biotype I.</title>
        <authorList>
            <person name="Scully E.D."/>
            <person name="Geib S.M."/>
            <person name="Palmer N.A."/>
            <person name="Koch K."/>
            <person name="Bradshaw J."/>
            <person name="Heng-Moss T."/>
            <person name="Sarath G."/>
        </authorList>
    </citation>
    <scope>NUCLEOTIDE SEQUENCE</scope>
</reference>
<evidence type="ECO:0000256" key="1">
    <source>
        <dbReference type="SAM" id="MobiDB-lite"/>
    </source>
</evidence>
<sequence length="309" mass="35164">MTWSIVHFVVDDTVEVVPSQWLKRNGYCAWPKTLKMNDVKKLVQNKVRPNKFDFNLFKARCLAGDIDNYLSAQKKCEIAKCKSDLSSAEEIIKKRKKFKNKKQVSNSESDCEESDDNMSKGSIPRYLSDPESSPETNSQRKNKNLVLDGDSSNLVKRRYGWSPLKPSINNDDLLLTEKSILSNITESPLQSVDNKSPHLVSAEKNHEASSKTNHNSYEVKRRLSLDNPRNKKEAATRSTDATSKTEKSILFNITESPLQSIDNKSPQLVSAEKNREASSETNHNSYGAFSYLNLLMYSFFSFLVFLFNI</sequence>
<accession>A0A2S2N6F3</accession>
<evidence type="ECO:0000256" key="2">
    <source>
        <dbReference type="SAM" id="Phobius"/>
    </source>
</evidence>
<organism evidence="3">
    <name type="scientific">Schizaphis graminum</name>
    <name type="common">Green bug aphid</name>
    <dbReference type="NCBI Taxonomy" id="13262"/>
    <lineage>
        <taxon>Eukaryota</taxon>
        <taxon>Metazoa</taxon>
        <taxon>Ecdysozoa</taxon>
        <taxon>Arthropoda</taxon>
        <taxon>Hexapoda</taxon>
        <taxon>Insecta</taxon>
        <taxon>Pterygota</taxon>
        <taxon>Neoptera</taxon>
        <taxon>Paraneoptera</taxon>
        <taxon>Hemiptera</taxon>
        <taxon>Sternorrhyncha</taxon>
        <taxon>Aphidomorpha</taxon>
        <taxon>Aphidoidea</taxon>
        <taxon>Aphididae</taxon>
        <taxon>Aphidini</taxon>
        <taxon>Schizaphis</taxon>
    </lineage>
</organism>
<keyword evidence="2" id="KW-0472">Membrane</keyword>
<feature type="region of interest" description="Disordered" evidence="1">
    <location>
        <begin position="262"/>
        <end position="282"/>
    </location>
</feature>